<dbReference type="Pfam" id="PF11066">
    <property type="entry name" value="DUF2867"/>
    <property type="match status" value="1"/>
</dbReference>
<accession>A0A7K3NJT5</accession>
<dbReference type="AlphaFoldDB" id="A0A7K3NJT5"/>
<comment type="caution">
    <text evidence="1">The sequence shown here is derived from an EMBL/GenBank/DDBJ whole genome shotgun (WGS) entry which is preliminary data.</text>
</comment>
<proteinExistence type="predicted"/>
<dbReference type="EMBL" id="JAAGRQ010000019">
    <property type="protein sequence ID" value="NDY56440.1"/>
    <property type="molecule type" value="Genomic_DNA"/>
</dbReference>
<name>A0A7K3NJT5_9BACT</name>
<protein>
    <submittedName>
        <fullName evidence="1">DUF2867 domain-containing protein</fullName>
    </submittedName>
</protein>
<dbReference type="Proteomes" id="UP000469724">
    <property type="component" value="Unassembled WGS sequence"/>
</dbReference>
<organism evidence="1 2">
    <name type="scientific">Desulfolutivibrio sulfodismutans</name>
    <dbReference type="NCBI Taxonomy" id="63561"/>
    <lineage>
        <taxon>Bacteria</taxon>
        <taxon>Pseudomonadati</taxon>
        <taxon>Thermodesulfobacteriota</taxon>
        <taxon>Desulfovibrionia</taxon>
        <taxon>Desulfovibrionales</taxon>
        <taxon>Desulfovibrionaceae</taxon>
        <taxon>Desulfolutivibrio</taxon>
    </lineage>
</organism>
<reference evidence="1 2" key="1">
    <citation type="submission" date="2020-02" db="EMBL/GenBank/DDBJ databases">
        <title>Comparative genomics of sulfur disproportionating microorganisms.</title>
        <authorList>
            <person name="Ward L.M."/>
            <person name="Bertran E."/>
            <person name="Johnston D.T."/>
        </authorList>
    </citation>
    <scope>NUCLEOTIDE SEQUENCE [LARGE SCALE GENOMIC DNA]</scope>
    <source>
        <strain evidence="1 2">DSM 3696</strain>
    </source>
</reference>
<gene>
    <name evidence="1" type="ORF">G3N56_06745</name>
</gene>
<evidence type="ECO:0000313" key="2">
    <source>
        <dbReference type="Proteomes" id="UP000469724"/>
    </source>
</evidence>
<sequence length="163" mass="17657">MPGAASIPEIEALAEGADHVDVKTVACNKELGRFVADLLSYRPGWMRALFRLRGLLAGLLGLRRESGGQGERLSEVSFTPGAKATFFTVTAAEKGRYWIAEASDRHLAAYVAVSAGTGEAGESLRHVATIVRYRHWTGPVYFTIILPFHHLIVAAMARHAARG</sequence>
<evidence type="ECO:0000313" key="1">
    <source>
        <dbReference type="EMBL" id="NDY56440.1"/>
    </source>
</evidence>
<keyword evidence="2" id="KW-1185">Reference proteome</keyword>
<dbReference type="RefSeq" id="WP_163301491.1">
    <property type="nucleotide sequence ID" value="NZ_JAAGRQ010000019.1"/>
</dbReference>
<dbReference type="InterPro" id="IPR021295">
    <property type="entry name" value="DUF2867"/>
</dbReference>